<keyword evidence="4" id="KW-1185">Reference proteome</keyword>
<organism evidence="3 4">
    <name type="scientific">Pycnococcus provasolii</name>
    <dbReference type="NCBI Taxonomy" id="41880"/>
    <lineage>
        <taxon>Eukaryota</taxon>
        <taxon>Viridiplantae</taxon>
        <taxon>Chlorophyta</taxon>
        <taxon>Pseudoscourfieldiophyceae</taxon>
        <taxon>Pseudoscourfieldiales</taxon>
        <taxon>Pycnococcaceae</taxon>
        <taxon>Pycnococcus</taxon>
    </lineage>
</organism>
<name>A0A830HP78_9CHLO</name>
<accession>A0A830HP78</accession>
<evidence type="ECO:0000313" key="3">
    <source>
        <dbReference type="EMBL" id="GHP07600.1"/>
    </source>
</evidence>
<proteinExistence type="predicted"/>
<evidence type="ECO:0000313" key="4">
    <source>
        <dbReference type="Proteomes" id="UP000660262"/>
    </source>
</evidence>
<dbReference type="AlphaFoldDB" id="A0A830HP78"/>
<reference evidence="3" key="1">
    <citation type="submission" date="2020-10" db="EMBL/GenBank/DDBJ databases">
        <title>Unveiling of a novel bifunctional photoreceptor, Dualchrome1, isolated from a cosmopolitan green alga.</title>
        <authorList>
            <person name="Suzuki S."/>
            <person name="Kawachi M."/>
        </authorList>
    </citation>
    <scope>NUCLEOTIDE SEQUENCE</scope>
    <source>
        <strain evidence="3">NIES 2893</strain>
    </source>
</reference>
<feature type="compositionally biased region" description="Polar residues" evidence="1">
    <location>
        <begin position="33"/>
        <end position="44"/>
    </location>
</feature>
<gene>
    <name evidence="3" type="ORF">PPROV_000634200</name>
</gene>
<keyword evidence="2" id="KW-0472">Membrane</keyword>
<sequence>MEDKDMEPLLQGETDATSLSPAFAAVPPTAPTNSSAHSQSSSEVLQGAATGQPLFDGQPAMQPSAAAPVPAVPIPAYAQPGDRPWDAQTQYLPGAGAQTGEVGSIRGAVHLPDLPDGLQAWQSSRMLFQFWLTVSIVNIFSGLFFFAPILVVAGILGTVGASMHVCGCCGGGPSIEGPSKAIMWVAVADAITSGISSLLQLALVIGVSPIFFFNFILALATAAVSTVCARRAKQIIVLLNPVSSGVAII</sequence>
<keyword evidence="2" id="KW-0812">Transmembrane</keyword>
<dbReference type="EMBL" id="BNJQ01000017">
    <property type="protein sequence ID" value="GHP07600.1"/>
    <property type="molecule type" value="Genomic_DNA"/>
</dbReference>
<feature type="transmembrane region" description="Helical" evidence="2">
    <location>
        <begin position="130"/>
        <end position="155"/>
    </location>
</feature>
<feature type="region of interest" description="Disordered" evidence="1">
    <location>
        <begin position="1"/>
        <end position="46"/>
    </location>
</feature>
<evidence type="ECO:0000256" key="2">
    <source>
        <dbReference type="SAM" id="Phobius"/>
    </source>
</evidence>
<keyword evidence="2" id="KW-1133">Transmembrane helix</keyword>
<evidence type="ECO:0000256" key="1">
    <source>
        <dbReference type="SAM" id="MobiDB-lite"/>
    </source>
</evidence>
<feature type="transmembrane region" description="Helical" evidence="2">
    <location>
        <begin position="201"/>
        <end position="224"/>
    </location>
</feature>
<evidence type="ECO:0008006" key="5">
    <source>
        <dbReference type="Google" id="ProtNLM"/>
    </source>
</evidence>
<comment type="caution">
    <text evidence="3">The sequence shown here is derived from an EMBL/GenBank/DDBJ whole genome shotgun (WGS) entry which is preliminary data.</text>
</comment>
<protein>
    <recommendedName>
        <fullName evidence="5">Transmembrane protein</fullName>
    </recommendedName>
</protein>
<dbReference type="Proteomes" id="UP000660262">
    <property type="component" value="Unassembled WGS sequence"/>
</dbReference>